<keyword evidence="2" id="KW-1185">Reference proteome</keyword>
<dbReference type="EMBL" id="CP012333">
    <property type="protein sequence ID" value="AKU94698.1"/>
    <property type="molecule type" value="Genomic_DNA"/>
</dbReference>
<dbReference type="Gene3D" id="2.160.20.80">
    <property type="entry name" value="E3 ubiquitin-protein ligase SopA"/>
    <property type="match status" value="1"/>
</dbReference>
<dbReference type="Pfam" id="PF13599">
    <property type="entry name" value="Pentapeptide_4"/>
    <property type="match status" value="1"/>
</dbReference>
<dbReference type="KEGG" id="llu:AKJ09_01362"/>
<proteinExistence type="predicted"/>
<dbReference type="RefSeq" id="WP_146646254.1">
    <property type="nucleotide sequence ID" value="NZ_CP012333.1"/>
</dbReference>
<dbReference type="SUPFAM" id="SSF141571">
    <property type="entry name" value="Pentapeptide repeat-like"/>
    <property type="match status" value="1"/>
</dbReference>
<dbReference type="OrthoDB" id="5501263at2"/>
<dbReference type="PANTHER" id="PTHR42999:SF1">
    <property type="entry name" value="PENTAPEPTIDE REPEAT-CONTAINING PROTEIN"/>
    <property type="match status" value="1"/>
</dbReference>
<accession>A0A0K1PMD4</accession>
<organism evidence="1 2">
    <name type="scientific">Labilithrix luteola</name>
    <dbReference type="NCBI Taxonomy" id="1391654"/>
    <lineage>
        <taxon>Bacteria</taxon>
        <taxon>Pseudomonadati</taxon>
        <taxon>Myxococcota</taxon>
        <taxon>Polyangia</taxon>
        <taxon>Polyangiales</taxon>
        <taxon>Labilitrichaceae</taxon>
        <taxon>Labilithrix</taxon>
    </lineage>
</organism>
<dbReference type="Proteomes" id="UP000064967">
    <property type="component" value="Chromosome"/>
</dbReference>
<sequence>MPVANPFEGKTSFEEQTFEGLALEREDLGGREFYGCTFRNSKLAETRWLRTRLEECTFEGCDLSGADFTMLSLREVTFLSCRLMGIDFSKVGQFPNVSFEDCNLRYVSMVSIPLRKTTFRRCAIKEASFFEADLVEAKFEECQFAETRFESCDLRKAKFPNAQDLFLDPARNRLKDTHVPLETAILLARSFGMRVLGFSDSRDD</sequence>
<protein>
    <submittedName>
        <fullName evidence="1">MCBG protein</fullName>
    </submittedName>
</protein>
<dbReference type="InterPro" id="IPR001646">
    <property type="entry name" value="5peptide_repeat"/>
</dbReference>
<dbReference type="STRING" id="1391654.AKJ09_01362"/>
<gene>
    <name evidence="1" type="ORF">AKJ09_01362</name>
</gene>
<evidence type="ECO:0000313" key="1">
    <source>
        <dbReference type="EMBL" id="AKU94698.1"/>
    </source>
</evidence>
<dbReference type="AlphaFoldDB" id="A0A0K1PMD4"/>
<evidence type="ECO:0000313" key="2">
    <source>
        <dbReference type="Proteomes" id="UP000064967"/>
    </source>
</evidence>
<name>A0A0K1PMD4_9BACT</name>
<dbReference type="InterPro" id="IPR052949">
    <property type="entry name" value="PA_immunity-related"/>
</dbReference>
<dbReference type="PANTHER" id="PTHR42999">
    <property type="entry name" value="ANTIBIOTIC RESISTANCE PROTEIN MCBG"/>
    <property type="match status" value="1"/>
</dbReference>
<reference evidence="1 2" key="1">
    <citation type="submission" date="2015-08" db="EMBL/GenBank/DDBJ databases">
        <authorList>
            <person name="Babu N.S."/>
            <person name="Beckwith C.J."/>
            <person name="Beseler K.G."/>
            <person name="Brison A."/>
            <person name="Carone J.V."/>
            <person name="Caskin T.P."/>
            <person name="Diamond M."/>
            <person name="Durham M.E."/>
            <person name="Foxe J.M."/>
            <person name="Go M."/>
            <person name="Henderson B.A."/>
            <person name="Jones I.B."/>
            <person name="McGettigan J.A."/>
            <person name="Micheletti S.J."/>
            <person name="Nasrallah M.E."/>
            <person name="Ortiz D."/>
            <person name="Piller C.R."/>
            <person name="Privatt S.R."/>
            <person name="Schneider S.L."/>
            <person name="Sharp S."/>
            <person name="Smith T.C."/>
            <person name="Stanton J.D."/>
            <person name="Ullery H.E."/>
            <person name="Wilson R.J."/>
            <person name="Serrano M.G."/>
            <person name="Buck G."/>
            <person name="Lee V."/>
            <person name="Wang Y."/>
            <person name="Carvalho R."/>
            <person name="Voegtly L."/>
            <person name="Shi R."/>
            <person name="Duckworth R."/>
            <person name="Johnson A."/>
            <person name="Loviza R."/>
            <person name="Walstead R."/>
            <person name="Shah Z."/>
            <person name="Kiflezghi M."/>
            <person name="Wade K."/>
            <person name="Ball S.L."/>
            <person name="Bradley K.W."/>
            <person name="Asai D.J."/>
            <person name="Bowman C.A."/>
            <person name="Russell D.A."/>
            <person name="Pope W.H."/>
            <person name="Jacobs-Sera D."/>
            <person name="Hendrix R.W."/>
            <person name="Hatfull G.F."/>
        </authorList>
    </citation>
    <scope>NUCLEOTIDE SEQUENCE [LARGE SCALE GENOMIC DNA]</scope>
    <source>
        <strain evidence="1 2">DSM 27648</strain>
    </source>
</reference>